<reference evidence="1" key="1">
    <citation type="submission" date="2023-07" db="EMBL/GenBank/DDBJ databases">
        <title>Fictibacillus sp. isolated from freshwater pond.</title>
        <authorList>
            <person name="Kirdat K."/>
            <person name="Bhat A."/>
            <person name="Mourya A."/>
            <person name="Yadav A."/>
        </authorList>
    </citation>
    <scope>NUCLEOTIDE SEQUENCE</scope>
    <source>
        <strain evidence="1">NE201</strain>
    </source>
</reference>
<evidence type="ECO:0000313" key="1">
    <source>
        <dbReference type="EMBL" id="MDN4526479.1"/>
    </source>
</evidence>
<organism evidence="1 2">
    <name type="scientific">Fictibacillus fluitans</name>
    <dbReference type="NCBI Taxonomy" id="3058422"/>
    <lineage>
        <taxon>Bacteria</taxon>
        <taxon>Bacillati</taxon>
        <taxon>Bacillota</taxon>
        <taxon>Bacilli</taxon>
        <taxon>Bacillales</taxon>
        <taxon>Fictibacillaceae</taxon>
        <taxon>Fictibacillus</taxon>
    </lineage>
</organism>
<dbReference type="RefSeq" id="WP_301167502.1">
    <property type="nucleotide sequence ID" value="NZ_JAUHTR010000011.1"/>
</dbReference>
<proteinExistence type="predicted"/>
<keyword evidence="2" id="KW-1185">Reference proteome</keyword>
<sequence length="248" mass="28654">MVYQLSAEELIFSFIMSEKMDEAKQLRDQLYSEEQEELFSVRLDAAANGLLSKNLIHLTAPNQGELNTAYEELLHHMSESRRIIRSSWIENEQETVQAFYFNGNQTLKHVTNYGGLAHELQAVSDWRSELLDFIDFRPTENPLFQLPLPEEEFDRILEHAQREDADGVRGLLAQRSDSDNEVNALAKDFAASKGILGSIFMISFNEHKQNEGVKSYLYLKGSQHTWLMTHDEEQPIITIEYFHQGILE</sequence>
<dbReference type="Proteomes" id="UP001172721">
    <property type="component" value="Unassembled WGS sequence"/>
</dbReference>
<protein>
    <submittedName>
        <fullName evidence="1">Uncharacterized protein</fullName>
    </submittedName>
</protein>
<gene>
    <name evidence="1" type="ORF">QYB97_18505</name>
</gene>
<dbReference type="EMBL" id="JAUHTR010000011">
    <property type="protein sequence ID" value="MDN4526479.1"/>
    <property type="molecule type" value="Genomic_DNA"/>
</dbReference>
<evidence type="ECO:0000313" key="2">
    <source>
        <dbReference type="Proteomes" id="UP001172721"/>
    </source>
</evidence>
<name>A0ABT8I0C4_9BACL</name>
<comment type="caution">
    <text evidence="1">The sequence shown here is derived from an EMBL/GenBank/DDBJ whole genome shotgun (WGS) entry which is preliminary data.</text>
</comment>
<accession>A0ABT8I0C4</accession>